<dbReference type="Proteomes" id="UP000029453">
    <property type="component" value="Unassembled WGS sequence"/>
</dbReference>
<feature type="non-terminal residue" evidence="1">
    <location>
        <position position="1"/>
    </location>
</feature>
<keyword evidence="1" id="KW-0808">Transferase</keyword>
<dbReference type="RefSeq" id="WP_006286043.1">
    <property type="nucleotide sequence ID" value="NZ_BALG01000114.1"/>
</dbReference>
<gene>
    <name evidence="1" type="ORF">PPOP_1928</name>
</gene>
<name>M9LPQ1_PAEPP</name>
<sequence length="142" mass="16488">SRITDGTTNPDSILSLVSYNQYNTPYYTTMWEEWLKKKKKWGGWLKKKNKYEMDLMSVKPLIEKIESLSEPAFSDMFRAYAEGREKELGKSAKEFLDVLVERKNTLRSKVEDFYKELASKKGISFEGFSPHADEVPADKLVS</sequence>
<evidence type="ECO:0000313" key="2">
    <source>
        <dbReference type="Proteomes" id="UP000029453"/>
    </source>
</evidence>
<reference evidence="1 2" key="1">
    <citation type="submission" date="2012-10" db="EMBL/GenBank/DDBJ databases">
        <title>Draft Genome Sequence of Paenibacillus popilliae ATCC 14706T.</title>
        <authorList>
            <person name="Iiyama K."/>
            <person name="Mori K."/>
            <person name="Mon H."/>
            <person name="Chieda Y."/>
            <person name="Lee J.M."/>
            <person name="Kusakabe T."/>
            <person name="Tashiro K."/>
            <person name="Asano S."/>
            <person name="Yasunaga-Aoki C."/>
            <person name="Shimizu S."/>
        </authorList>
    </citation>
    <scope>NUCLEOTIDE SEQUENCE [LARGE SCALE GENOMIC DNA]</scope>
    <source>
        <strain evidence="1 2">ATCC 14706</strain>
    </source>
</reference>
<keyword evidence="2" id="KW-1185">Reference proteome</keyword>
<dbReference type="GO" id="GO:0016740">
    <property type="term" value="F:transferase activity"/>
    <property type="evidence" value="ECO:0007669"/>
    <property type="project" value="UniProtKB-KW"/>
</dbReference>
<organism evidence="1 2">
    <name type="scientific">Paenibacillus popilliae ATCC 14706</name>
    <dbReference type="NCBI Taxonomy" id="1212764"/>
    <lineage>
        <taxon>Bacteria</taxon>
        <taxon>Bacillati</taxon>
        <taxon>Bacillota</taxon>
        <taxon>Bacilli</taxon>
        <taxon>Bacillales</taxon>
        <taxon>Paenibacillaceae</taxon>
        <taxon>Paenibacillus</taxon>
    </lineage>
</organism>
<evidence type="ECO:0000313" key="1">
    <source>
        <dbReference type="EMBL" id="GAC42571.1"/>
    </source>
</evidence>
<accession>M9LPQ1</accession>
<proteinExistence type="predicted"/>
<protein>
    <submittedName>
        <fullName evidence="1">Heptosyltransferase</fullName>
    </submittedName>
</protein>
<comment type="caution">
    <text evidence="1">The sequence shown here is derived from an EMBL/GenBank/DDBJ whole genome shotgun (WGS) entry which is preliminary data.</text>
</comment>
<dbReference type="AlphaFoldDB" id="M9LPQ1"/>
<dbReference type="EMBL" id="BALG01000114">
    <property type="protein sequence ID" value="GAC42571.1"/>
    <property type="molecule type" value="Genomic_DNA"/>
</dbReference>